<dbReference type="OrthoDB" id="9772100at2"/>
<dbReference type="InterPro" id="IPR011006">
    <property type="entry name" value="CheY-like_superfamily"/>
</dbReference>
<evidence type="ECO:0000256" key="1">
    <source>
        <dbReference type="ARBA" id="ARBA00000085"/>
    </source>
</evidence>
<name>A0A1T0B7W5_9PAST</name>
<comment type="caution">
    <text evidence="12">The sequence shown here is derived from an EMBL/GenBank/DDBJ whole genome shotgun (WGS) entry which is preliminary data.</text>
</comment>
<dbReference type="InterPro" id="IPR003660">
    <property type="entry name" value="HAMP_dom"/>
</dbReference>
<reference evidence="12 13" key="1">
    <citation type="submission" date="2017-02" db="EMBL/GenBank/DDBJ databases">
        <title>Draft genome sequence of Haemophilus felis CCUG 31170 type strain.</title>
        <authorList>
            <person name="Engstrom-Jakobsson H."/>
            <person name="Salva-Serra F."/>
            <person name="Thorell K."/>
            <person name="Gonzales-Siles L."/>
            <person name="Karlsson R."/>
            <person name="Boulund F."/>
            <person name="Engstrand L."/>
            <person name="Kristiansson E."/>
            <person name="Moore E."/>
        </authorList>
    </citation>
    <scope>NUCLEOTIDE SEQUENCE [LARGE SCALE GENOMIC DNA]</scope>
    <source>
        <strain evidence="12 13">CCUG 31170</strain>
    </source>
</reference>
<feature type="domain" description="Histidine kinase" evidence="9">
    <location>
        <begin position="511"/>
        <end position="726"/>
    </location>
</feature>
<dbReference type="PANTHER" id="PTHR43065:SF42">
    <property type="entry name" value="TWO-COMPONENT SENSOR PPRA"/>
    <property type="match status" value="1"/>
</dbReference>
<accession>A0A1T0B7W5</accession>
<dbReference type="Gene3D" id="6.10.340.10">
    <property type="match status" value="1"/>
</dbReference>
<dbReference type="Gene3D" id="3.30.565.10">
    <property type="entry name" value="Histidine kinase-like ATPase, C-terminal domain"/>
    <property type="match status" value="1"/>
</dbReference>
<feature type="domain" description="Response regulatory" evidence="10">
    <location>
        <begin position="747"/>
        <end position="858"/>
    </location>
</feature>
<dbReference type="SUPFAM" id="SSF47384">
    <property type="entry name" value="Homodimeric domain of signal transducing histidine kinase"/>
    <property type="match status" value="1"/>
</dbReference>
<dbReference type="GO" id="GO:0016020">
    <property type="term" value="C:membrane"/>
    <property type="evidence" value="ECO:0007669"/>
    <property type="project" value="UniProtKB-SubCell"/>
</dbReference>
<dbReference type="InterPro" id="IPR003661">
    <property type="entry name" value="HisK_dim/P_dom"/>
</dbReference>
<dbReference type="Pfam" id="PF02518">
    <property type="entry name" value="HATPase_c"/>
    <property type="match status" value="1"/>
</dbReference>
<dbReference type="Gene3D" id="3.40.50.2300">
    <property type="match status" value="1"/>
</dbReference>
<dbReference type="PROSITE" id="PS50110">
    <property type="entry name" value="RESPONSE_REGULATORY"/>
    <property type="match status" value="1"/>
</dbReference>
<evidence type="ECO:0000256" key="3">
    <source>
        <dbReference type="ARBA" id="ARBA00012438"/>
    </source>
</evidence>
<dbReference type="SMART" id="SM00448">
    <property type="entry name" value="REC"/>
    <property type="match status" value="1"/>
</dbReference>
<feature type="modified residue" description="4-aspartylphosphate" evidence="7">
    <location>
        <position position="797"/>
    </location>
</feature>
<protein>
    <recommendedName>
        <fullName evidence="3">histidine kinase</fullName>
        <ecNumber evidence="3">2.7.13.3</ecNumber>
    </recommendedName>
</protein>
<keyword evidence="6 12" id="KW-0418">Kinase</keyword>
<organism evidence="12 13">
    <name type="scientific">[Haemophilus] felis</name>
    <dbReference type="NCBI Taxonomy" id="123822"/>
    <lineage>
        <taxon>Bacteria</taxon>
        <taxon>Pseudomonadati</taxon>
        <taxon>Pseudomonadota</taxon>
        <taxon>Gammaproteobacteria</taxon>
        <taxon>Pasteurellales</taxon>
        <taxon>Pasteurellaceae</taxon>
    </lineage>
</organism>
<dbReference type="Pfam" id="PF00672">
    <property type="entry name" value="HAMP"/>
    <property type="match status" value="1"/>
</dbReference>
<evidence type="ECO:0000256" key="7">
    <source>
        <dbReference type="PROSITE-ProRule" id="PRU00169"/>
    </source>
</evidence>
<dbReference type="SMART" id="SM00387">
    <property type="entry name" value="HATPase_c"/>
    <property type="match status" value="1"/>
</dbReference>
<dbReference type="EMBL" id="MUYB01000010">
    <property type="protein sequence ID" value="OOS06126.1"/>
    <property type="molecule type" value="Genomic_DNA"/>
</dbReference>
<feature type="domain" description="HAMP" evidence="11">
    <location>
        <begin position="314"/>
        <end position="367"/>
    </location>
</feature>
<dbReference type="Pfam" id="PF00512">
    <property type="entry name" value="HisKA"/>
    <property type="match status" value="1"/>
</dbReference>
<dbReference type="SUPFAM" id="SSF52172">
    <property type="entry name" value="CheY-like"/>
    <property type="match status" value="1"/>
</dbReference>
<evidence type="ECO:0000313" key="12">
    <source>
        <dbReference type="EMBL" id="OOS06126.1"/>
    </source>
</evidence>
<dbReference type="PROSITE" id="PS50109">
    <property type="entry name" value="HIS_KIN"/>
    <property type="match status" value="1"/>
</dbReference>
<evidence type="ECO:0000313" key="13">
    <source>
        <dbReference type="Proteomes" id="UP000190023"/>
    </source>
</evidence>
<keyword evidence="8" id="KW-0472">Membrane</keyword>
<dbReference type="PRINTS" id="PR00344">
    <property type="entry name" value="BCTRLSENSOR"/>
</dbReference>
<keyword evidence="5" id="KW-0808">Transferase</keyword>
<keyword evidence="13" id="KW-1185">Reference proteome</keyword>
<keyword evidence="8" id="KW-0812">Transmembrane</keyword>
<evidence type="ECO:0000259" key="9">
    <source>
        <dbReference type="PROSITE" id="PS50109"/>
    </source>
</evidence>
<gene>
    <name evidence="12" type="ORF">B0188_02635</name>
</gene>
<dbReference type="Pfam" id="PF00072">
    <property type="entry name" value="Response_reg"/>
    <property type="match status" value="1"/>
</dbReference>
<dbReference type="PANTHER" id="PTHR43065">
    <property type="entry name" value="SENSOR HISTIDINE KINASE"/>
    <property type="match status" value="1"/>
</dbReference>
<dbReference type="EC" id="2.7.13.3" evidence="3"/>
<evidence type="ECO:0000259" key="10">
    <source>
        <dbReference type="PROSITE" id="PS50110"/>
    </source>
</evidence>
<sequence>MLNFSLFSKHYSVRFRLVVFLFIAIFLISFISVTAVVGLNSTYNSLTNLRDRSLNQMYSTLTLGVKTAQIATYSKRLTQTTGALEYQAESNALANHTKQLQTLLNQARQNTLGQDAMFMHIISNVQSLEKSIQELLLQSHKRHILQTEIISNLNQSLLYIRHIKRLEERDRLDEEFLRQLNRMEKLISNATSSQYSTSLFTSIQSNFEFFPHFLEKLAINEELEKLKAQFPTLIEDGKKLAKTHLRIKFLAFQIDALVKTINEQYTELAQNKVEQVEIESDEIQQRLYSKILSIIGFCLFTVFLIIFLGNYMYSIIGKRLFSITEALKRLSQGDKNITVPQQQTQDEIGDLARTFGIFHQNVITLEQTDSLLKEKSELLEQTFLAMRDGLAIFDSQFNLVSYNEQFKGLLQSFFQDYKAQLNLYSLIAFFNLHQAKINGREQRIDLALLKQIWQEQGFLEIEYDQQILEWRVSTLRDGLVSFLIDRTQRKKLEREIAHSQKMRAIGHLTGGIAHDFNNFLAVIIGNLDLIDQSELSERQGKRLQRALKAAENSATLTQRLLAYARKQPLRPTALDLNQLISEFKGLIKPTIPANVEIRLELTENLPLVYIDKNQLETALVNLIVNAKDALNEGGFIIIRTLKVNVQRAHQQQEMVQLSVIDNGCGMDLATQKRVFEPFFTTKQNGRGSGLGLSMVYGFIRQSEGRVYIESEVDKGTTIHLHLPIIHQIQPSSETLAKPCEVRGENNQILVVEDKINLRETLAEQLNSMGYHCVLCDSAEQAIQLLEQGVNIDYLLSDIMLSGKLTGVDVAKWVSTHQPQAKILLMTGHTEHLDKAGAFPVLVKPFKQQELQQKLNELR</sequence>
<evidence type="ECO:0000256" key="5">
    <source>
        <dbReference type="ARBA" id="ARBA00022679"/>
    </source>
</evidence>
<dbReference type="InterPro" id="IPR003594">
    <property type="entry name" value="HATPase_dom"/>
</dbReference>
<proteinExistence type="predicted"/>
<dbReference type="InterPro" id="IPR036890">
    <property type="entry name" value="HATPase_C_sf"/>
</dbReference>
<dbReference type="InterPro" id="IPR036097">
    <property type="entry name" value="HisK_dim/P_sf"/>
</dbReference>
<dbReference type="STRING" id="123822.B0188_02635"/>
<dbReference type="Proteomes" id="UP000190023">
    <property type="component" value="Unassembled WGS sequence"/>
</dbReference>
<evidence type="ECO:0000259" key="11">
    <source>
        <dbReference type="PROSITE" id="PS50885"/>
    </source>
</evidence>
<keyword evidence="8" id="KW-1133">Transmembrane helix</keyword>
<dbReference type="SMART" id="SM00304">
    <property type="entry name" value="HAMP"/>
    <property type="match status" value="1"/>
</dbReference>
<dbReference type="InterPro" id="IPR001789">
    <property type="entry name" value="Sig_transdc_resp-reg_receiver"/>
</dbReference>
<dbReference type="SUPFAM" id="SSF158472">
    <property type="entry name" value="HAMP domain-like"/>
    <property type="match status" value="1"/>
</dbReference>
<dbReference type="GO" id="GO:0000155">
    <property type="term" value="F:phosphorelay sensor kinase activity"/>
    <property type="evidence" value="ECO:0007669"/>
    <property type="project" value="InterPro"/>
</dbReference>
<evidence type="ECO:0000256" key="2">
    <source>
        <dbReference type="ARBA" id="ARBA00004370"/>
    </source>
</evidence>
<evidence type="ECO:0000256" key="8">
    <source>
        <dbReference type="SAM" id="Phobius"/>
    </source>
</evidence>
<dbReference type="Gene3D" id="3.30.450.20">
    <property type="entry name" value="PAS domain"/>
    <property type="match status" value="1"/>
</dbReference>
<comment type="catalytic activity">
    <reaction evidence="1">
        <text>ATP + protein L-histidine = ADP + protein N-phospho-L-histidine.</text>
        <dbReference type="EC" id="2.7.13.3"/>
    </reaction>
</comment>
<dbReference type="Gene3D" id="1.10.287.130">
    <property type="match status" value="1"/>
</dbReference>
<comment type="subcellular location">
    <subcellularLocation>
        <location evidence="2">Membrane</location>
    </subcellularLocation>
</comment>
<dbReference type="AlphaFoldDB" id="A0A1T0B7W5"/>
<feature type="transmembrane region" description="Helical" evidence="8">
    <location>
        <begin position="291"/>
        <end position="313"/>
    </location>
</feature>
<evidence type="ECO:0000256" key="6">
    <source>
        <dbReference type="ARBA" id="ARBA00022777"/>
    </source>
</evidence>
<dbReference type="SMART" id="SM00388">
    <property type="entry name" value="HisKA"/>
    <property type="match status" value="1"/>
</dbReference>
<dbReference type="InterPro" id="IPR005467">
    <property type="entry name" value="His_kinase_dom"/>
</dbReference>
<evidence type="ECO:0000256" key="4">
    <source>
        <dbReference type="ARBA" id="ARBA00022553"/>
    </source>
</evidence>
<keyword evidence="4 7" id="KW-0597">Phosphoprotein</keyword>
<dbReference type="CDD" id="cd06225">
    <property type="entry name" value="HAMP"/>
    <property type="match status" value="1"/>
</dbReference>
<dbReference type="SUPFAM" id="SSF55874">
    <property type="entry name" value="ATPase domain of HSP90 chaperone/DNA topoisomerase II/histidine kinase"/>
    <property type="match status" value="1"/>
</dbReference>
<dbReference type="InterPro" id="IPR004358">
    <property type="entry name" value="Sig_transdc_His_kin-like_C"/>
</dbReference>
<dbReference type="CDD" id="cd00082">
    <property type="entry name" value="HisKA"/>
    <property type="match status" value="1"/>
</dbReference>
<feature type="transmembrane region" description="Helical" evidence="8">
    <location>
        <begin position="20"/>
        <end position="43"/>
    </location>
</feature>
<dbReference type="PROSITE" id="PS50885">
    <property type="entry name" value="HAMP"/>
    <property type="match status" value="1"/>
</dbReference>